<dbReference type="PANTHER" id="PTHR35936:SF38">
    <property type="entry name" value="GLUTAMINE-BINDING PERIPLASMIC PROTEIN"/>
    <property type="match status" value="1"/>
</dbReference>
<feature type="domain" description="Solute-binding protein family 3/N-terminal" evidence="3">
    <location>
        <begin position="24"/>
        <end position="250"/>
    </location>
</feature>
<evidence type="ECO:0000259" key="3">
    <source>
        <dbReference type="SMART" id="SM00062"/>
    </source>
</evidence>
<evidence type="ECO:0000256" key="2">
    <source>
        <dbReference type="SAM" id="SignalP"/>
    </source>
</evidence>
<dbReference type="Gene3D" id="3.40.190.10">
    <property type="entry name" value="Periplasmic binding protein-like II"/>
    <property type="match status" value="2"/>
</dbReference>
<name>A0ABQ2XF00_9BURK</name>
<dbReference type="Proteomes" id="UP000620127">
    <property type="component" value="Unassembled WGS sequence"/>
</dbReference>
<dbReference type="PANTHER" id="PTHR35936">
    <property type="entry name" value="MEMBRANE-BOUND LYTIC MUREIN TRANSGLYCOSYLASE F"/>
    <property type="match status" value="1"/>
</dbReference>
<proteinExistence type="predicted"/>
<sequence length="251" mass="29248">MKQLLKYLLFFCLPCLQLSAAAAELKIAFATDRPPYCFRRDNLDQGIEIDLLRQIMGQYGHTIKVSTIPKVRLIKAVKEKEVDAAATVQDDRDPSLYFSDPYLEFQNVVISKSKQAIELKSLQDLSRFSFIIWQDGWKNLGPEFEATYRPDANGRFPKNYHQAFNQLSQNKMFWADRVQLIIIDKTIFQHHQHLLAKEFDTSEALTYHDLIKSKTSYAVVFQQAELRQQFNEGLKKIRANGIYQKIIDSYK</sequence>
<protein>
    <recommendedName>
        <fullName evidence="3">Solute-binding protein family 3/N-terminal domain-containing protein</fullName>
    </recommendedName>
</protein>
<feature type="chain" id="PRO_5046108212" description="Solute-binding protein family 3/N-terminal domain-containing protein" evidence="2">
    <location>
        <begin position="23"/>
        <end position="251"/>
    </location>
</feature>
<dbReference type="Pfam" id="PF00497">
    <property type="entry name" value="SBP_bac_3"/>
    <property type="match status" value="1"/>
</dbReference>
<evidence type="ECO:0000313" key="5">
    <source>
        <dbReference type="Proteomes" id="UP000620127"/>
    </source>
</evidence>
<accession>A0ABQ2XF00</accession>
<reference evidence="5" key="1">
    <citation type="journal article" date="2019" name="Int. J. Syst. Evol. Microbiol.">
        <title>The Global Catalogue of Microorganisms (GCM) 10K type strain sequencing project: providing services to taxonomists for standard genome sequencing and annotation.</title>
        <authorList>
            <consortium name="The Broad Institute Genomics Platform"/>
            <consortium name="The Broad Institute Genome Sequencing Center for Infectious Disease"/>
            <person name="Wu L."/>
            <person name="Ma J."/>
        </authorList>
    </citation>
    <scope>NUCLEOTIDE SEQUENCE [LARGE SCALE GENOMIC DNA]</scope>
    <source>
        <strain evidence="5">KCTC 23916</strain>
    </source>
</reference>
<organism evidence="4 5">
    <name type="scientific">Undibacterium macrobrachii</name>
    <dbReference type="NCBI Taxonomy" id="1119058"/>
    <lineage>
        <taxon>Bacteria</taxon>
        <taxon>Pseudomonadati</taxon>
        <taxon>Pseudomonadota</taxon>
        <taxon>Betaproteobacteria</taxon>
        <taxon>Burkholderiales</taxon>
        <taxon>Oxalobacteraceae</taxon>
        <taxon>Undibacterium</taxon>
    </lineage>
</organism>
<evidence type="ECO:0000256" key="1">
    <source>
        <dbReference type="ARBA" id="ARBA00022729"/>
    </source>
</evidence>
<dbReference type="SMART" id="SM00062">
    <property type="entry name" value="PBPb"/>
    <property type="match status" value="1"/>
</dbReference>
<dbReference type="InterPro" id="IPR001638">
    <property type="entry name" value="Solute-binding_3/MltF_N"/>
</dbReference>
<keyword evidence="1 2" id="KW-0732">Signal</keyword>
<evidence type="ECO:0000313" key="4">
    <source>
        <dbReference type="EMBL" id="GGX13767.1"/>
    </source>
</evidence>
<gene>
    <name evidence="4" type="ORF">GCM10011282_19870</name>
</gene>
<dbReference type="EMBL" id="BMYT01000003">
    <property type="protein sequence ID" value="GGX13767.1"/>
    <property type="molecule type" value="Genomic_DNA"/>
</dbReference>
<comment type="caution">
    <text evidence="4">The sequence shown here is derived from an EMBL/GenBank/DDBJ whole genome shotgun (WGS) entry which is preliminary data.</text>
</comment>
<keyword evidence="5" id="KW-1185">Reference proteome</keyword>
<feature type="signal peptide" evidence="2">
    <location>
        <begin position="1"/>
        <end position="22"/>
    </location>
</feature>
<dbReference type="RefSeq" id="WP_189345980.1">
    <property type="nucleotide sequence ID" value="NZ_BMYT01000003.1"/>
</dbReference>
<dbReference type="SUPFAM" id="SSF53850">
    <property type="entry name" value="Periplasmic binding protein-like II"/>
    <property type="match status" value="1"/>
</dbReference>